<protein>
    <recommendedName>
        <fullName evidence="6">SAM-dependent chlorinase/fluorinase</fullName>
    </recommendedName>
</protein>
<evidence type="ECO:0008006" key="6">
    <source>
        <dbReference type="Google" id="ProtNLM"/>
    </source>
</evidence>
<dbReference type="SUPFAM" id="SSF102522">
    <property type="entry name" value="Bacterial fluorinating enzyme, N-terminal domain"/>
    <property type="match status" value="1"/>
</dbReference>
<dbReference type="InterPro" id="IPR046469">
    <property type="entry name" value="SAM_HAT_N"/>
</dbReference>
<dbReference type="PIRSF" id="PIRSF006779">
    <property type="entry name" value="UCP006779"/>
    <property type="match status" value="1"/>
</dbReference>
<dbReference type="InterPro" id="IPR046470">
    <property type="entry name" value="SAM_HAT_C"/>
</dbReference>
<sequence length="270" mass="29187">MHTVSSTITLTTDFGHKGPFVAVMKGIMLSRLPTARIIDLTHEIHVHWSAEAGFWLARAYRYFPPGTVHVAVVDPGVGTARDIVAAEHDQHLFVAPDNGLLPIVLDTNQPKNAYRLSNEWMRQQDWPKTSATFHGRDIFAPLATDLASGRISLAEIGPPVDELIPSLVDRPELTPGQVQGIVVAIDHFGNLITNIDAADIETFKRPEAHVAGHSFKFESTYGKCRPGGFLALINSFGVVEIARAEGSATESLGLGRGAPVTVRDATGSAR</sequence>
<dbReference type="Gene3D" id="3.40.50.10790">
    <property type="entry name" value="S-adenosyl-l-methionine hydroxide adenosyltransferase, N-terminal"/>
    <property type="match status" value="1"/>
</dbReference>
<evidence type="ECO:0000313" key="5">
    <source>
        <dbReference type="EMBL" id="SVC56308.1"/>
    </source>
</evidence>
<comment type="similarity">
    <text evidence="2">Belongs to the SAM hydrolase / SAM-dependent halogenase family.</text>
</comment>
<evidence type="ECO:0000256" key="2">
    <source>
        <dbReference type="ARBA" id="ARBA00024035"/>
    </source>
</evidence>
<dbReference type="PANTHER" id="PTHR35092:SF1">
    <property type="entry name" value="CHLORINASE MJ1651"/>
    <property type="match status" value="1"/>
</dbReference>
<dbReference type="EMBL" id="UINC01098076">
    <property type="protein sequence ID" value="SVC56308.1"/>
    <property type="molecule type" value="Genomic_DNA"/>
</dbReference>
<feature type="domain" description="S-adenosyl-l-methionine hydroxide adenosyltransferase N-terminal" evidence="3">
    <location>
        <begin position="8"/>
        <end position="157"/>
    </location>
</feature>
<dbReference type="InterPro" id="IPR002747">
    <property type="entry name" value="SAM_OH_AdoTrfase"/>
</dbReference>
<accession>A0A382N6Y8</accession>
<organism evidence="5">
    <name type="scientific">marine metagenome</name>
    <dbReference type="NCBI Taxonomy" id="408172"/>
    <lineage>
        <taxon>unclassified sequences</taxon>
        <taxon>metagenomes</taxon>
        <taxon>ecological metagenomes</taxon>
    </lineage>
</organism>
<dbReference type="PANTHER" id="PTHR35092">
    <property type="entry name" value="CHLORINASE MJ1651"/>
    <property type="match status" value="1"/>
</dbReference>
<name>A0A382N6Y8_9ZZZZ</name>
<dbReference type="AlphaFoldDB" id="A0A382N6Y8"/>
<evidence type="ECO:0000259" key="3">
    <source>
        <dbReference type="Pfam" id="PF01887"/>
    </source>
</evidence>
<dbReference type="Pfam" id="PF20257">
    <property type="entry name" value="SAM_HAT_C"/>
    <property type="match status" value="1"/>
</dbReference>
<dbReference type="Gene3D" id="2.40.30.90">
    <property type="entry name" value="Bacterial fluorinating enzyme like"/>
    <property type="match status" value="1"/>
</dbReference>
<feature type="domain" description="S-adenosyl-l-methionine hydroxide adenosyltransferase C-terminal" evidence="4">
    <location>
        <begin position="180"/>
        <end position="261"/>
    </location>
</feature>
<evidence type="ECO:0000256" key="1">
    <source>
        <dbReference type="ARBA" id="ARBA00022691"/>
    </source>
</evidence>
<keyword evidence="1" id="KW-0949">S-adenosyl-L-methionine</keyword>
<reference evidence="5" key="1">
    <citation type="submission" date="2018-05" db="EMBL/GenBank/DDBJ databases">
        <authorList>
            <person name="Lanie J.A."/>
            <person name="Ng W.-L."/>
            <person name="Kazmierczak K.M."/>
            <person name="Andrzejewski T.M."/>
            <person name="Davidsen T.M."/>
            <person name="Wayne K.J."/>
            <person name="Tettelin H."/>
            <person name="Glass J.I."/>
            <person name="Rusch D."/>
            <person name="Podicherti R."/>
            <person name="Tsui H.-C.T."/>
            <person name="Winkler M.E."/>
        </authorList>
    </citation>
    <scope>NUCLEOTIDE SEQUENCE</scope>
</reference>
<dbReference type="InterPro" id="IPR023227">
    <property type="entry name" value="SAM_OH_AdoTrfase_C_sf"/>
</dbReference>
<dbReference type="Pfam" id="PF01887">
    <property type="entry name" value="SAM_HAT_N"/>
    <property type="match status" value="1"/>
</dbReference>
<dbReference type="InterPro" id="IPR023228">
    <property type="entry name" value="SAM_OH_AdoTrfase_N_sf"/>
</dbReference>
<gene>
    <name evidence="5" type="ORF">METZ01_LOCUS309162</name>
</gene>
<evidence type="ECO:0000259" key="4">
    <source>
        <dbReference type="Pfam" id="PF20257"/>
    </source>
</evidence>
<dbReference type="SUPFAM" id="SSF101852">
    <property type="entry name" value="Bacterial fluorinating enzyme, C-terminal domain"/>
    <property type="match status" value="1"/>
</dbReference>
<proteinExistence type="inferred from homology"/>